<dbReference type="InterPro" id="IPR002678">
    <property type="entry name" value="DUF34/NIF3"/>
</dbReference>
<comment type="similarity">
    <text evidence="1">Belongs to the GTP cyclohydrolase I type 2/NIF3 family.</text>
</comment>
<dbReference type="NCBIfam" id="TIGR00486">
    <property type="entry name" value="YbgI_SA1388"/>
    <property type="match status" value="1"/>
</dbReference>
<name>A0ABU7SB19_9ACTN</name>
<keyword evidence="4" id="KW-0479">Metal-binding</keyword>
<organism evidence="6 7">
    <name type="scientific">Plantactinospora veratri</name>
    <dbReference type="NCBI Taxonomy" id="1436122"/>
    <lineage>
        <taxon>Bacteria</taxon>
        <taxon>Bacillati</taxon>
        <taxon>Actinomycetota</taxon>
        <taxon>Actinomycetes</taxon>
        <taxon>Micromonosporales</taxon>
        <taxon>Micromonosporaceae</taxon>
        <taxon>Plantactinospora</taxon>
    </lineage>
</organism>
<evidence type="ECO:0000313" key="6">
    <source>
        <dbReference type="EMBL" id="MEE6307128.1"/>
    </source>
</evidence>
<proteinExistence type="inferred from homology"/>
<evidence type="ECO:0000313" key="7">
    <source>
        <dbReference type="Proteomes" id="UP001339911"/>
    </source>
</evidence>
<dbReference type="PANTHER" id="PTHR13799:SF14">
    <property type="entry name" value="GTP CYCLOHYDROLASE 1 TYPE 2 HOMOLOG"/>
    <property type="match status" value="1"/>
</dbReference>
<evidence type="ECO:0000256" key="5">
    <source>
        <dbReference type="SAM" id="MobiDB-lite"/>
    </source>
</evidence>
<evidence type="ECO:0000256" key="3">
    <source>
        <dbReference type="ARBA" id="ARBA00022112"/>
    </source>
</evidence>
<protein>
    <recommendedName>
        <fullName evidence="3">GTP cyclohydrolase 1 type 2 homolog</fullName>
    </recommendedName>
</protein>
<evidence type="ECO:0000256" key="1">
    <source>
        <dbReference type="ARBA" id="ARBA00006964"/>
    </source>
</evidence>
<feature type="region of interest" description="Disordered" evidence="5">
    <location>
        <begin position="273"/>
        <end position="297"/>
    </location>
</feature>
<dbReference type="InterPro" id="IPR036069">
    <property type="entry name" value="DUF34/NIF3_sf"/>
</dbReference>
<keyword evidence="7" id="KW-1185">Reference proteome</keyword>
<evidence type="ECO:0000256" key="4">
    <source>
        <dbReference type="ARBA" id="ARBA00022723"/>
    </source>
</evidence>
<comment type="caution">
    <text evidence="6">The sequence shown here is derived from an EMBL/GenBank/DDBJ whole genome shotgun (WGS) entry which is preliminary data.</text>
</comment>
<dbReference type="Gene3D" id="3.40.1390.30">
    <property type="entry name" value="NIF3 (NGG1p interacting factor 3)-like"/>
    <property type="match status" value="2"/>
</dbReference>
<gene>
    <name evidence="6" type="ORF">V1634_09860</name>
</gene>
<reference evidence="6 7" key="1">
    <citation type="submission" date="2024-01" db="EMBL/GenBank/DDBJ databases">
        <title>Genome insights into Plantactinospora veratri sp. nov.</title>
        <authorList>
            <person name="Wang L."/>
        </authorList>
    </citation>
    <scope>NUCLEOTIDE SEQUENCE [LARGE SCALE GENOMIC DNA]</scope>
    <source>
        <strain evidence="6 7">NEAU-FHS4</strain>
    </source>
</reference>
<dbReference type="SUPFAM" id="SSF102705">
    <property type="entry name" value="NIF3 (NGG1p interacting factor 3)-like"/>
    <property type="match status" value="1"/>
</dbReference>
<dbReference type="PANTHER" id="PTHR13799">
    <property type="entry name" value="NGG1 INTERACTING FACTOR 3"/>
    <property type="match status" value="1"/>
</dbReference>
<dbReference type="Proteomes" id="UP001339911">
    <property type="component" value="Unassembled WGS sequence"/>
</dbReference>
<comment type="subunit">
    <text evidence="2">Homohexamer.</text>
</comment>
<sequence length="297" mass="30850">MGASGARTVSVADVVAALDQRYPPAWAEGWDRVGLVVGEPSAPVRRVCCVVDVVPETVAEALGYGADLIVAHHPLLLRGVSSVAATTYKGRIVHQLIKNDVALYVAHTNADVAAPGVSDALAARLGLTDLRPLRPADPAGPAAGAGRGFGRIGRLPEPMTLAEFTGYAARALPPTAWGVRAAGDPGRTISTVAVSGGAGDSFLGDALRAGADAFLTADLRHHPVSEYLAEEGPALLDAAHWATERPWLDDLAGHLRERLGVQTLVSDLDTDPWTVQAASPVPPVLTPASSVDKESQR</sequence>
<evidence type="ECO:0000256" key="2">
    <source>
        <dbReference type="ARBA" id="ARBA00011643"/>
    </source>
</evidence>
<dbReference type="Pfam" id="PF01784">
    <property type="entry name" value="DUF34_NIF3"/>
    <property type="match status" value="1"/>
</dbReference>
<accession>A0ABU7SB19</accession>
<dbReference type="EMBL" id="JAZGQL010000006">
    <property type="protein sequence ID" value="MEE6307128.1"/>
    <property type="molecule type" value="Genomic_DNA"/>
</dbReference>